<comment type="caution">
    <text evidence="1">The sequence shown here is derived from an EMBL/GenBank/DDBJ whole genome shotgun (WGS) entry which is preliminary data.</text>
</comment>
<name>A0A644VNX4_9ZZZZ</name>
<evidence type="ECO:0008006" key="2">
    <source>
        <dbReference type="Google" id="ProtNLM"/>
    </source>
</evidence>
<reference evidence="1" key="1">
    <citation type="submission" date="2019-08" db="EMBL/GenBank/DDBJ databases">
        <authorList>
            <person name="Kucharzyk K."/>
            <person name="Murdoch R.W."/>
            <person name="Higgins S."/>
            <person name="Loffler F."/>
        </authorList>
    </citation>
    <scope>NUCLEOTIDE SEQUENCE</scope>
</reference>
<evidence type="ECO:0000313" key="1">
    <source>
        <dbReference type="EMBL" id="MPL93114.1"/>
    </source>
</evidence>
<dbReference type="InterPro" id="IPR014997">
    <property type="entry name" value="DUF1847"/>
</dbReference>
<gene>
    <name evidence="1" type="ORF">SDC9_39240</name>
</gene>
<dbReference type="EMBL" id="VSSQ01000381">
    <property type="protein sequence ID" value="MPL93114.1"/>
    <property type="molecule type" value="Genomic_DNA"/>
</dbReference>
<proteinExistence type="predicted"/>
<sequence>MKCHCAECPTHACYTKGVNCTGTPTEEIKVSYTEDEKKIMHAAAYVEATYYNKLTRLEETAEFAKQMGYKKIGMTFCIGLQEEAKYISRYFSQFFEVYSVCCKNCSFAKTEFDLKQVDPNKEHEAMCNPKYQAKFLNEQGVEFFVSIGLCVGHDSIFNANCNGPVTVLVAKDRVLAHNPLGAVYSRYWQKKLKINDPDKV</sequence>
<dbReference type="AlphaFoldDB" id="A0A644VNX4"/>
<dbReference type="Pfam" id="PF08901">
    <property type="entry name" value="DUF1847"/>
    <property type="match status" value="1"/>
</dbReference>
<accession>A0A644VNX4</accession>
<protein>
    <recommendedName>
        <fullName evidence="2">Metal-binding protein</fullName>
    </recommendedName>
</protein>
<organism evidence="1">
    <name type="scientific">bioreactor metagenome</name>
    <dbReference type="NCBI Taxonomy" id="1076179"/>
    <lineage>
        <taxon>unclassified sequences</taxon>
        <taxon>metagenomes</taxon>
        <taxon>ecological metagenomes</taxon>
    </lineage>
</organism>